<dbReference type="CDD" id="cd06550">
    <property type="entry name" value="TM_ABC_iron-siderophores_like"/>
    <property type="match status" value="2"/>
</dbReference>
<dbReference type="InterPro" id="IPR000522">
    <property type="entry name" value="ABC_transptr_permease_BtuC"/>
</dbReference>
<keyword evidence="3" id="KW-0813">Transport</keyword>
<comment type="similarity">
    <text evidence="2">Belongs to the binding-protein-dependent transport system permease family. FecCD subfamily.</text>
</comment>
<feature type="transmembrane region" description="Helical" evidence="8">
    <location>
        <begin position="190"/>
        <end position="208"/>
    </location>
</feature>
<comment type="subcellular location">
    <subcellularLocation>
        <location evidence="1">Cell membrane</location>
        <topology evidence="1">Multi-pass membrane protein</topology>
    </subcellularLocation>
</comment>
<protein>
    <submittedName>
        <fullName evidence="9">Iron complex transport system permease protein</fullName>
    </submittedName>
</protein>
<feature type="transmembrane region" description="Helical" evidence="8">
    <location>
        <begin position="61"/>
        <end position="81"/>
    </location>
</feature>
<feature type="transmembrane region" description="Helical" evidence="8">
    <location>
        <begin position="238"/>
        <end position="263"/>
    </location>
</feature>
<feature type="transmembrane region" description="Helical" evidence="8">
    <location>
        <begin position="93"/>
        <end position="111"/>
    </location>
</feature>
<reference evidence="9 10" key="1">
    <citation type="submission" date="2016-11" db="EMBL/GenBank/DDBJ databases">
        <authorList>
            <person name="Jaros S."/>
            <person name="Januszkiewicz K."/>
            <person name="Wedrychowicz H."/>
        </authorList>
    </citation>
    <scope>NUCLEOTIDE SEQUENCE [LARGE SCALE GENOMIC DNA]</scope>
    <source>
        <strain evidence="9 10">DSM 18899</strain>
    </source>
</reference>
<proteinExistence type="inferred from homology"/>
<feature type="transmembrane region" description="Helical" evidence="8">
    <location>
        <begin position="450"/>
        <end position="470"/>
    </location>
</feature>
<feature type="transmembrane region" description="Helical" evidence="8">
    <location>
        <begin position="117"/>
        <end position="141"/>
    </location>
</feature>
<dbReference type="AlphaFoldDB" id="A0A1K2H728"/>
<feature type="transmembrane region" description="Helical" evidence="8">
    <location>
        <begin position="482"/>
        <end position="503"/>
    </location>
</feature>
<organism evidence="9 10">
    <name type="scientific">Chitinimonas taiwanensis DSM 18899</name>
    <dbReference type="NCBI Taxonomy" id="1121279"/>
    <lineage>
        <taxon>Bacteria</taxon>
        <taxon>Pseudomonadati</taxon>
        <taxon>Pseudomonadota</taxon>
        <taxon>Betaproteobacteria</taxon>
        <taxon>Neisseriales</taxon>
        <taxon>Chitinibacteraceae</taxon>
        <taxon>Chitinimonas</taxon>
    </lineage>
</organism>
<dbReference type="GO" id="GO:0033214">
    <property type="term" value="P:siderophore-iron import into cell"/>
    <property type="evidence" value="ECO:0007669"/>
    <property type="project" value="TreeGrafter"/>
</dbReference>
<gene>
    <name evidence="9" type="ORF">SAMN02745887_00542</name>
</gene>
<dbReference type="STRING" id="1121279.SAMN02745887_00542"/>
<accession>A0A1K2H728</accession>
<evidence type="ECO:0000256" key="5">
    <source>
        <dbReference type="ARBA" id="ARBA00022692"/>
    </source>
</evidence>
<feature type="transmembrane region" description="Helical" evidence="8">
    <location>
        <begin position="396"/>
        <end position="414"/>
    </location>
</feature>
<evidence type="ECO:0000256" key="3">
    <source>
        <dbReference type="ARBA" id="ARBA00022448"/>
    </source>
</evidence>
<dbReference type="OrthoDB" id="9055647at2"/>
<evidence type="ECO:0000256" key="1">
    <source>
        <dbReference type="ARBA" id="ARBA00004651"/>
    </source>
</evidence>
<feature type="transmembrane region" description="Helical" evidence="8">
    <location>
        <begin position="148"/>
        <end position="170"/>
    </location>
</feature>
<evidence type="ECO:0000313" key="9">
    <source>
        <dbReference type="EMBL" id="SFZ72142.1"/>
    </source>
</evidence>
<dbReference type="PANTHER" id="PTHR30472:SF37">
    <property type="entry name" value="FE(3+) DICITRATE TRANSPORT SYSTEM PERMEASE PROTEIN FECD-RELATED"/>
    <property type="match status" value="1"/>
</dbReference>
<feature type="transmembrane region" description="Helical" evidence="8">
    <location>
        <begin position="426"/>
        <end position="444"/>
    </location>
</feature>
<sequence length="664" mass="68501">MRVSLRPTPQQLPLWLLAGLGLALTWSLLGPLPASRATVLSWLSGRIDTDTFLIALQQLRLPRLTATLLAGAALGMAGCLLQALSRNPLASPSVLGVTAGAQIGLIVAVLLPPSLALAAVPAVFGGALLAVTLCFVVAGGWRAHPLTLVLAGTVVSLLLSAVVSLLMVLFDQNVAGVALWSAGSLFQPGWRGVQASLPWFALAVFLAWRGRQALQLLALGDDAAASVGLDVARFRRRLLLIATLLSAVAVTLAGPIALVGLIAPNLLRLLGLHKPARLLPAAGLAGALILALADPAADWLADTSRSLLPLGVATALAGTPLLLWLIARQGHRQLPAQVGEALGRRRSLPLLYGLLVLALLLIAALGLRLSPQDWLSVWREPGGLAALLFDLRAPRIAVAMLAGALLAAAGVLLQGVVRNPLAGPELMGLSQGAALAVLLALAVFDQPALLVRLLFALGGAAAVLGALLWISRRHDWEPMQLALAGMGLATLGGALGTLVVAQAKLQVASAVTWLAGSSYGRGWADAALLLAGMLILLPLALRLARGLDILGLGDESAASLGLAVRPTRFGALALATLFTAVAVAAAGPVGFVGLVAPHFARLLGAGRHKPRLWLAVLLGALICALADLLARNLLAPRDLPFGIITAFIGAPYFLWLLARSRKLA</sequence>
<evidence type="ECO:0000313" key="10">
    <source>
        <dbReference type="Proteomes" id="UP000186513"/>
    </source>
</evidence>
<dbReference type="EMBL" id="FPKR01000002">
    <property type="protein sequence ID" value="SFZ72142.1"/>
    <property type="molecule type" value="Genomic_DNA"/>
</dbReference>
<dbReference type="PANTHER" id="PTHR30472">
    <property type="entry name" value="FERRIC ENTEROBACTIN TRANSPORT SYSTEM PERMEASE PROTEIN"/>
    <property type="match status" value="1"/>
</dbReference>
<keyword evidence="5 8" id="KW-0812">Transmembrane</keyword>
<dbReference type="GO" id="GO:0005886">
    <property type="term" value="C:plasma membrane"/>
    <property type="evidence" value="ECO:0007669"/>
    <property type="project" value="UniProtKB-SubCell"/>
</dbReference>
<evidence type="ECO:0000256" key="4">
    <source>
        <dbReference type="ARBA" id="ARBA00022475"/>
    </source>
</evidence>
<dbReference type="RefSeq" id="WP_072427088.1">
    <property type="nucleotide sequence ID" value="NZ_FPKR01000002.1"/>
</dbReference>
<dbReference type="InterPro" id="IPR037294">
    <property type="entry name" value="ABC_BtuC-like"/>
</dbReference>
<feature type="transmembrane region" description="Helical" evidence="8">
    <location>
        <begin position="639"/>
        <end position="658"/>
    </location>
</feature>
<evidence type="ECO:0000256" key="7">
    <source>
        <dbReference type="ARBA" id="ARBA00023136"/>
    </source>
</evidence>
<dbReference type="GO" id="GO:0022857">
    <property type="term" value="F:transmembrane transporter activity"/>
    <property type="evidence" value="ECO:0007669"/>
    <property type="project" value="InterPro"/>
</dbReference>
<feature type="transmembrane region" description="Helical" evidence="8">
    <location>
        <begin position="612"/>
        <end position="630"/>
    </location>
</feature>
<evidence type="ECO:0000256" key="6">
    <source>
        <dbReference type="ARBA" id="ARBA00022989"/>
    </source>
</evidence>
<feature type="transmembrane region" description="Helical" evidence="8">
    <location>
        <begin position="348"/>
        <end position="369"/>
    </location>
</feature>
<feature type="transmembrane region" description="Helical" evidence="8">
    <location>
        <begin position="523"/>
        <end position="541"/>
    </location>
</feature>
<feature type="transmembrane region" description="Helical" evidence="8">
    <location>
        <begin position="569"/>
        <end position="592"/>
    </location>
</feature>
<keyword evidence="10" id="KW-1185">Reference proteome</keyword>
<keyword evidence="6 8" id="KW-1133">Transmembrane helix</keyword>
<keyword evidence="7 8" id="KW-0472">Membrane</keyword>
<evidence type="ECO:0000256" key="8">
    <source>
        <dbReference type="SAM" id="Phobius"/>
    </source>
</evidence>
<evidence type="ECO:0000256" key="2">
    <source>
        <dbReference type="ARBA" id="ARBA00007935"/>
    </source>
</evidence>
<keyword evidence="4" id="KW-1003">Cell membrane</keyword>
<name>A0A1K2H728_9NEIS</name>
<feature type="transmembrane region" description="Helical" evidence="8">
    <location>
        <begin position="307"/>
        <end position="327"/>
    </location>
</feature>
<dbReference type="Gene3D" id="1.10.3470.10">
    <property type="entry name" value="ABC transporter involved in vitamin B12 uptake, BtuC"/>
    <property type="match status" value="2"/>
</dbReference>
<dbReference type="Proteomes" id="UP000186513">
    <property type="component" value="Unassembled WGS sequence"/>
</dbReference>
<dbReference type="Pfam" id="PF01032">
    <property type="entry name" value="FecCD"/>
    <property type="match status" value="2"/>
</dbReference>
<dbReference type="SUPFAM" id="SSF81345">
    <property type="entry name" value="ABC transporter involved in vitamin B12 uptake, BtuC"/>
    <property type="match status" value="2"/>
</dbReference>